<dbReference type="CDD" id="cd12031">
    <property type="entry name" value="SH3_DLG1"/>
    <property type="match status" value="1"/>
</dbReference>
<dbReference type="Ensembl" id="ENSMFAT00000027706.2">
    <property type="protein sequence ID" value="ENSMFAP00000002559.2"/>
    <property type="gene ID" value="ENSMFAG00000042848.2"/>
</dbReference>
<evidence type="ECO:0000256" key="15">
    <source>
        <dbReference type="ARBA" id="ARBA00081997"/>
    </source>
</evidence>
<dbReference type="Pfam" id="PF09058">
    <property type="entry name" value="L27_1"/>
    <property type="match status" value="1"/>
</dbReference>
<dbReference type="PROSITE" id="PS51022">
    <property type="entry name" value="L27"/>
    <property type="match status" value="1"/>
</dbReference>
<keyword evidence="13" id="KW-0472">Membrane</keyword>
<dbReference type="Gene3D" id="3.30.63.10">
    <property type="entry name" value="Guanylate Kinase phosphate binding domain"/>
    <property type="match status" value="1"/>
</dbReference>
<evidence type="ECO:0000256" key="14">
    <source>
        <dbReference type="ARBA" id="ARBA00044189"/>
    </source>
</evidence>
<dbReference type="InterPro" id="IPR050614">
    <property type="entry name" value="Synaptic_Scaffolding_LAP-MAGUK"/>
</dbReference>
<feature type="domain" description="Guanylate kinase-like" evidence="19">
    <location>
        <begin position="675"/>
        <end position="850"/>
    </location>
</feature>
<dbReference type="AlphaFoldDB" id="A0A2K5TR74"/>
<dbReference type="CDD" id="cd06724">
    <property type="entry name" value="PDZ2_Dlg1-2-4-like"/>
    <property type="match status" value="1"/>
</dbReference>
<feature type="domain" description="SH3" evidence="18">
    <location>
        <begin position="530"/>
        <end position="600"/>
    </location>
</feature>
<name>A0A2K5TR74_MACFA</name>
<keyword evidence="7 16" id="KW-0728">SH3 domain</keyword>
<protein>
    <recommendedName>
        <fullName evidence="14">Disks large homolog 1</fullName>
    </recommendedName>
    <alternativeName>
        <fullName evidence="15">Synapse-associated protein 97</fullName>
    </alternativeName>
</protein>
<dbReference type="PANTHER" id="PTHR23119:SF5">
    <property type="entry name" value="DISKS LARGE HOMOLOG 1"/>
    <property type="match status" value="1"/>
</dbReference>
<feature type="domain" description="PDZ" evidence="20">
    <location>
        <begin position="268"/>
        <end position="355"/>
    </location>
</feature>
<dbReference type="SMART" id="SM00326">
    <property type="entry name" value="SH3"/>
    <property type="match status" value="1"/>
</dbReference>
<keyword evidence="12" id="KW-0965">Cell junction</keyword>
<dbReference type="FunFam" id="2.30.42.10:FF:000049">
    <property type="entry name" value="disks large homolog 1 isoform X1"/>
    <property type="match status" value="1"/>
</dbReference>
<dbReference type="Pfam" id="PF10600">
    <property type="entry name" value="PDZ_assoc"/>
    <property type="match status" value="1"/>
</dbReference>
<keyword evidence="9" id="KW-0963">Cytoplasm</keyword>
<dbReference type="GO" id="GO:0099072">
    <property type="term" value="P:regulation of postsynaptic membrane neurotransmitter receptor levels"/>
    <property type="evidence" value="ECO:0007669"/>
    <property type="project" value="TreeGrafter"/>
</dbReference>
<dbReference type="PANTHER" id="PTHR23119">
    <property type="entry name" value="DISCS LARGE"/>
    <property type="match status" value="1"/>
</dbReference>
<dbReference type="SMART" id="SM01277">
    <property type="entry name" value="MAGUK_N_PEST"/>
    <property type="match status" value="1"/>
</dbReference>
<dbReference type="SMART" id="SM00228">
    <property type="entry name" value="PDZ"/>
    <property type="match status" value="3"/>
</dbReference>
<evidence type="ECO:0000256" key="3">
    <source>
        <dbReference type="ARBA" id="ARBA00004282"/>
    </source>
</evidence>
<dbReference type="Pfam" id="PF00018">
    <property type="entry name" value="SH3_1"/>
    <property type="match status" value="1"/>
</dbReference>
<dbReference type="InterPro" id="IPR019590">
    <property type="entry name" value="DLG1_PEST_dom"/>
</dbReference>
<dbReference type="PROSITE" id="PS50052">
    <property type="entry name" value="GUANYLATE_KINASE_2"/>
    <property type="match status" value="1"/>
</dbReference>
<dbReference type="Pfam" id="PF00595">
    <property type="entry name" value="PDZ"/>
    <property type="match status" value="3"/>
</dbReference>
<proteinExistence type="inferred from homology"/>
<dbReference type="Gene3D" id="2.30.30.40">
    <property type="entry name" value="SH3 Domains"/>
    <property type="match status" value="2"/>
</dbReference>
<dbReference type="InterPro" id="IPR001478">
    <property type="entry name" value="PDZ"/>
</dbReference>
<keyword evidence="11" id="KW-0256">Endoplasmic reticulum</keyword>
<evidence type="ECO:0000256" key="10">
    <source>
        <dbReference type="ARBA" id="ARBA00022737"/>
    </source>
</evidence>
<dbReference type="InterPro" id="IPR036892">
    <property type="entry name" value="L27_dom_sf"/>
</dbReference>
<dbReference type="VEuPathDB" id="HostDB:ENSMFAG00000042848"/>
<feature type="domain" description="PDZ" evidence="20">
    <location>
        <begin position="173"/>
        <end position="260"/>
    </location>
</feature>
<evidence type="ECO:0000256" key="5">
    <source>
        <dbReference type="ARBA" id="ARBA00004586"/>
    </source>
</evidence>
<evidence type="ECO:0000259" key="21">
    <source>
        <dbReference type="PROSITE" id="PS51022"/>
    </source>
</evidence>
<feature type="region of interest" description="Disordered" evidence="17">
    <location>
        <begin position="612"/>
        <end position="633"/>
    </location>
</feature>
<dbReference type="InterPro" id="IPR027417">
    <property type="entry name" value="P-loop_NTPase"/>
</dbReference>
<dbReference type="GO" id="GO:0098839">
    <property type="term" value="C:postsynaptic density membrane"/>
    <property type="evidence" value="ECO:0007669"/>
    <property type="project" value="TreeGrafter"/>
</dbReference>
<dbReference type="InterPro" id="IPR036034">
    <property type="entry name" value="PDZ_sf"/>
</dbReference>
<gene>
    <name evidence="22" type="primary">DLG1</name>
</gene>
<dbReference type="FunFam" id="2.30.30.40:FF:000008">
    <property type="entry name" value="Disks large homolog 1 isoform 2"/>
    <property type="match status" value="1"/>
</dbReference>
<dbReference type="InterPro" id="IPR036028">
    <property type="entry name" value="SH3-like_dom_sf"/>
</dbReference>
<dbReference type="PROSITE" id="PS00856">
    <property type="entry name" value="GUANYLATE_KINASE_1"/>
    <property type="match status" value="1"/>
</dbReference>
<dbReference type="GO" id="GO:0098609">
    <property type="term" value="P:cell-cell adhesion"/>
    <property type="evidence" value="ECO:0007669"/>
    <property type="project" value="TreeGrafter"/>
</dbReference>
<evidence type="ECO:0000256" key="6">
    <source>
        <dbReference type="ARBA" id="ARBA00007014"/>
    </source>
</evidence>
<dbReference type="InterPro" id="IPR015143">
    <property type="entry name" value="L27_1"/>
</dbReference>
<evidence type="ECO:0000313" key="23">
    <source>
        <dbReference type="Proteomes" id="UP000233100"/>
    </source>
</evidence>
<comment type="similarity">
    <text evidence="6">Belongs to the MAGUK family.</text>
</comment>
<dbReference type="GO" id="GO:0097120">
    <property type="term" value="P:receptor localization to synapse"/>
    <property type="evidence" value="ECO:0007669"/>
    <property type="project" value="TreeGrafter"/>
</dbReference>
<comment type="subcellular location">
    <subcellularLocation>
        <location evidence="2">Apical cell membrane</location>
    </subcellularLocation>
    <subcellularLocation>
        <location evidence="3">Cell junction</location>
    </subcellularLocation>
    <subcellularLocation>
        <location evidence="1">Cell membrane</location>
        <topology evidence="1">Peripheral membrane protein</topology>
    </subcellularLocation>
    <subcellularLocation>
        <location evidence="4">Cytoplasm</location>
    </subcellularLocation>
    <subcellularLocation>
        <location evidence="5">Endoplasmic reticulum membrane</location>
    </subcellularLocation>
</comment>
<evidence type="ECO:0000259" key="20">
    <source>
        <dbReference type="PROSITE" id="PS50106"/>
    </source>
</evidence>
<dbReference type="GO" id="GO:0035255">
    <property type="term" value="F:ionotropic glutamate receptor binding"/>
    <property type="evidence" value="ECO:0007669"/>
    <property type="project" value="TreeGrafter"/>
</dbReference>
<evidence type="ECO:0000256" key="9">
    <source>
        <dbReference type="ARBA" id="ARBA00022490"/>
    </source>
</evidence>
<dbReference type="InterPro" id="IPR016313">
    <property type="entry name" value="DLG1-like"/>
</dbReference>
<dbReference type="CDD" id="cd06723">
    <property type="entry name" value="PDZ1_Dlg1-2-4-like"/>
    <property type="match status" value="1"/>
</dbReference>
<evidence type="ECO:0000259" key="18">
    <source>
        <dbReference type="PROSITE" id="PS50002"/>
    </source>
</evidence>
<evidence type="ECO:0000313" key="22">
    <source>
        <dbReference type="Ensembl" id="ENSMFAP00000002559.2"/>
    </source>
</evidence>
<dbReference type="GO" id="GO:0070161">
    <property type="term" value="C:anchoring junction"/>
    <property type="evidence" value="ECO:0007669"/>
    <property type="project" value="UniProtKB-SubCell"/>
</dbReference>
<evidence type="ECO:0000256" key="4">
    <source>
        <dbReference type="ARBA" id="ARBA00004496"/>
    </source>
</evidence>
<evidence type="ECO:0000256" key="11">
    <source>
        <dbReference type="ARBA" id="ARBA00022824"/>
    </source>
</evidence>
<feature type="domain" description="PDZ" evidence="20">
    <location>
        <begin position="415"/>
        <end position="496"/>
    </location>
</feature>
<dbReference type="CDD" id="cd06795">
    <property type="entry name" value="PDZ3_Dlg1-2-4-like"/>
    <property type="match status" value="1"/>
</dbReference>
<dbReference type="SUPFAM" id="SSF50044">
    <property type="entry name" value="SH3-domain"/>
    <property type="match status" value="1"/>
</dbReference>
<dbReference type="GO" id="GO:0031594">
    <property type="term" value="C:neuromuscular junction"/>
    <property type="evidence" value="ECO:0007669"/>
    <property type="project" value="InterPro"/>
</dbReference>
<evidence type="ECO:0000256" key="1">
    <source>
        <dbReference type="ARBA" id="ARBA00004202"/>
    </source>
</evidence>
<evidence type="ECO:0000256" key="13">
    <source>
        <dbReference type="ARBA" id="ARBA00023136"/>
    </source>
</evidence>
<dbReference type="Gene3D" id="1.10.287.470">
    <property type="entry name" value="Helix hairpin bin"/>
    <property type="match status" value="1"/>
</dbReference>
<dbReference type="PROSITE" id="PS50106">
    <property type="entry name" value="PDZ"/>
    <property type="match status" value="3"/>
</dbReference>
<keyword evidence="23" id="KW-1185">Reference proteome</keyword>
<reference evidence="22" key="2">
    <citation type="submission" date="2025-08" db="UniProtKB">
        <authorList>
            <consortium name="Ensembl"/>
        </authorList>
    </citation>
    <scope>IDENTIFICATION</scope>
</reference>
<dbReference type="InterPro" id="IPR008144">
    <property type="entry name" value="Guanylate_kin-like_dom"/>
</dbReference>
<dbReference type="SUPFAM" id="SSF101288">
    <property type="entry name" value="L27 domain"/>
    <property type="match status" value="1"/>
</dbReference>
<dbReference type="GO" id="GO:0043113">
    <property type="term" value="P:receptor clustering"/>
    <property type="evidence" value="ECO:0007669"/>
    <property type="project" value="TreeGrafter"/>
</dbReference>
<evidence type="ECO:0000256" key="8">
    <source>
        <dbReference type="ARBA" id="ARBA00022475"/>
    </source>
</evidence>
<accession>A0A2K5TR74</accession>
<dbReference type="InterPro" id="IPR004172">
    <property type="entry name" value="L27_dom"/>
</dbReference>
<dbReference type="GO" id="GO:0005789">
    <property type="term" value="C:endoplasmic reticulum membrane"/>
    <property type="evidence" value="ECO:0007669"/>
    <property type="project" value="UniProtKB-SubCell"/>
</dbReference>
<dbReference type="FunFam" id="3.40.50.300:FF:001402">
    <property type="entry name" value="Discs, large homolog 3 (Drosophila)"/>
    <property type="match status" value="1"/>
</dbReference>
<reference evidence="22" key="3">
    <citation type="submission" date="2025-09" db="UniProtKB">
        <authorList>
            <consortium name="Ensembl"/>
        </authorList>
    </citation>
    <scope>IDENTIFICATION</scope>
</reference>
<dbReference type="FunFam" id="2.30.30.40:FF:000058">
    <property type="entry name" value="Disks large homolog 1 isoform X1"/>
    <property type="match status" value="1"/>
</dbReference>
<dbReference type="SMART" id="SM00072">
    <property type="entry name" value="GuKc"/>
    <property type="match status" value="1"/>
</dbReference>
<dbReference type="GO" id="GO:1990778">
    <property type="term" value="P:protein localization to cell periphery"/>
    <property type="evidence" value="ECO:0007669"/>
    <property type="project" value="UniProtKB-ARBA"/>
</dbReference>
<evidence type="ECO:0000256" key="17">
    <source>
        <dbReference type="SAM" id="MobiDB-lite"/>
    </source>
</evidence>
<evidence type="ECO:0000256" key="2">
    <source>
        <dbReference type="ARBA" id="ARBA00004221"/>
    </source>
</evidence>
<dbReference type="SUPFAM" id="SSF50156">
    <property type="entry name" value="PDZ domain-like"/>
    <property type="match status" value="3"/>
</dbReference>
<dbReference type="FunFam" id="3.30.63.10:FF:000001">
    <property type="entry name" value="Disks large homolog 1 isoform 2"/>
    <property type="match status" value="1"/>
</dbReference>
<dbReference type="GO" id="GO:0043005">
    <property type="term" value="C:neuron projection"/>
    <property type="evidence" value="ECO:0007669"/>
    <property type="project" value="InterPro"/>
</dbReference>
<dbReference type="GeneTree" id="ENSGT00940000159409"/>
<evidence type="ECO:0000256" key="7">
    <source>
        <dbReference type="ARBA" id="ARBA00022443"/>
    </source>
</evidence>
<sequence length="865" mass="96419">MPVRKQDTQRALHLLEEYRSKLSQTEDRQLRSSIERVINIFQSNLFQALIDIQEFYEVTLLDNPKCIDRSKLSEPIQPVNTWEISSLPSSTVTSETLPSSLSPSVEKYRYQDEDTPPQEHISPQITNEVVGPELVHVSEKNLSEIENVHGFVSHSHISPIKVNGTDADYEYEEITLERGNSGLGFSIAGGTDNPHIGDDSSIFITKIITGGAAAQDGRLRVNDCILRVNEVDVRDVTHSKAVEALKEAGSIVRLYVKRRKPVSEKIMEIKLIKGPKGLGFSIAGGVGNQHIPGDNSIYVTKIIEGGAAHKDGKLQIGDKLLAVNNVCLEEVTHEEAVTALKNTSDFVYLKVAKPTSMYMNDGYAPPDITNSSSQPVDNHVSPSSFLGQTPASPARYSPVSKAVLGDDEITREPRKVILHRGSTGLGFNIVGGEDGEGIFISFILAGGPADLSGELRKGDRIISVNSVDLRAASHEQAAAALKNAGQAVTIVAQYRPEEYSRFEAKIHDLREQMMNSSISSGSGSLRTSQKRSLYVRALFDYDKTKDSGLPSQGLNFKFGDILHVINASDDEWWQARQVTPDGESDEVGVIPSKRRVEKKERARLKTVKFNSKTRDKGEIPDDMGSKGLKHVTSNASDSESSYLILITDEYGCSKGGQEEYVLSYEPVNQQEVNYTRPVIILGPMKDRINDDLISEFPDKFGSCVPHTTRPKRDYEVDGRDYHFVTSREQMEKDIQEHKFIEAGQYNNHLYGTSVQSVREVAEKGKHCILDVSGNAIKRLQIAQLYPISIFIKPKSMENIMEMNKRLTEEQARKTFERAMKLEQEFTEHFTAIVQGDTLEDIYNQVKQIIEEQSGSYIWVPAKEKL</sequence>
<evidence type="ECO:0000256" key="16">
    <source>
        <dbReference type="PROSITE-ProRule" id="PRU00192"/>
    </source>
</evidence>
<dbReference type="InterPro" id="IPR001452">
    <property type="entry name" value="SH3_domain"/>
</dbReference>
<dbReference type="GO" id="GO:0031503">
    <property type="term" value="P:protein-containing complex localization"/>
    <property type="evidence" value="ECO:0007669"/>
    <property type="project" value="UniProtKB-ARBA"/>
</dbReference>
<dbReference type="GO" id="GO:0032880">
    <property type="term" value="P:regulation of protein localization"/>
    <property type="evidence" value="ECO:0007669"/>
    <property type="project" value="UniProtKB-ARBA"/>
</dbReference>
<dbReference type="PIRSF" id="PIRSF001741">
    <property type="entry name" value="MAGUK_DLGH"/>
    <property type="match status" value="1"/>
</dbReference>
<evidence type="ECO:0000256" key="12">
    <source>
        <dbReference type="ARBA" id="ARBA00022949"/>
    </source>
</evidence>
<dbReference type="FunFam" id="2.30.42.10:FF:000002">
    <property type="entry name" value="Disks large homolog 4 isoform 2"/>
    <property type="match status" value="1"/>
</dbReference>
<dbReference type="Pfam" id="PF10608">
    <property type="entry name" value="MAGUK_N_PEST"/>
    <property type="match status" value="1"/>
</dbReference>
<keyword evidence="10" id="KW-0677">Repeat</keyword>
<dbReference type="InterPro" id="IPR020590">
    <property type="entry name" value="Guanylate_kinase_CS"/>
</dbReference>
<organism evidence="22 23">
    <name type="scientific">Macaca fascicularis</name>
    <name type="common">Crab-eating macaque</name>
    <name type="synonym">Cynomolgus monkey</name>
    <dbReference type="NCBI Taxonomy" id="9541"/>
    <lineage>
        <taxon>Eukaryota</taxon>
        <taxon>Metazoa</taxon>
        <taxon>Chordata</taxon>
        <taxon>Craniata</taxon>
        <taxon>Vertebrata</taxon>
        <taxon>Euteleostomi</taxon>
        <taxon>Mammalia</taxon>
        <taxon>Eutheria</taxon>
        <taxon>Euarchontoglires</taxon>
        <taxon>Primates</taxon>
        <taxon>Haplorrhini</taxon>
        <taxon>Catarrhini</taxon>
        <taxon>Cercopithecidae</taxon>
        <taxon>Cercopithecinae</taxon>
        <taxon>Macaca</taxon>
    </lineage>
</organism>
<dbReference type="SUPFAM" id="SSF52540">
    <property type="entry name" value="P-loop containing nucleoside triphosphate hydrolases"/>
    <property type="match status" value="1"/>
</dbReference>
<dbReference type="GO" id="GO:0045197">
    <property type="term" value="P:establishment or maintenance of epithelial cell apical/basal polarity"/>
    <property type="evidence" value="ECO:0007669"/>
    <property type="project" value="TreeGrafter"/>
</dbReference>
<dbReference type="Gene3D" id="3.40.50.300">
    <property type="entry name" value="P-loop containing nucleotide triphosphate hydrolases"/>
    <property type="match status" value="1"/>
</dbReference>
<feature type="domain" description="L27" evidence="21">
    <location>
        <begin position="4"/>
        <end position="64"/>
    </location>
</feature>
<dbReference type="CDD" id="cd00071">
    <property type="entry name" value="GMPK"/>
    <property type="match status" value="1"/>
</dbReference>
<dbReference type="SMART" id="SM00569">
    <property type="entry name" value="L27"/>
    <property type="match status" value="1"/>
</dbReference>
<dbReference type="Bgee" id="ENSMFAG00000042848">
    <property type="expression patterns" value="Expressed in frontal cortex and 13 other cell types or tissues"/>
</dbReference>
<dbReference type="Gene3D" id="2.30.42.10">
    <property type="match status" value="3"/>
</dbReference>
<dbReference type="GO" id="GO:0019901">
    <property type="term" value="F:protein kinase binding"/>
    <property type="evidence" value="ECO:0007669"/>
    <property type="project" value="TreeGrafter"/>
</dbReference>
<dbReference type="InterPro" id="IPR019583">
    <property type="entry name" value="DLG1-4_PDZ_assoc"/>
</dbReference>
<dbReference type="GO" id="GO:0016323">
    <property type="term" value="C:basolateral plasma membrane"/>
    <property type="evidence" value="ECO:0007669"/>
    <property type="project" value="TreeGrafter"/>
</dbReference>
<dbReference type="GO" id="GO:0016324">
    <property type="term" value="C:apical plasma membrane"/>
    <property type="evidence" value="ECO:0007669"/>
    <property type="project" value="UniProtKB-SubCell"/>
</dbReference>
<dbReference type="GO" id="GO:0043266">
    <property type="term" value="P:regulation of potassium ion transport"/>
    <property type="evidence" value="ECO:0007669"/>
    <property type="project" value="UniProtKB-ARBA"/>
</dbReference>
<dbReference type="GO" id="GO:0007268">
    <property type="term" value="P:chemical synaptic transmission"/>
    <property type="evidence" value="ECO:0007669"/>
    <property type="project" value="InterPro"/>
</dbReference>
<dbReference type="InterPro" id="IPR008145">
    <property type="entry name" value="GK/Ca_channel_bsu"/>
</dbReference>
<dbReference type="FunFam" id="2.30.42.10:FF:000001">
    <property type="entry name" value="Disks large homolog 1 isoform 2"/>
    <property type="match status" value="1"/>
</dbReference>
<dbReference type="FunFam" id="1.10.287.470:FF:000001">
    <property type="entry name" value="Disks large 1 isoform X3"/>
    <property type="match status" value="1"/>
</dbReference>
<reference evidence="22 23" key="1">
    <citation type="submission" date="2013-03" db="EMBL/GenBank/DDBJ databases">
        <authorList>
            <person name="Warren W."/>
            <person name="Wilson R.K."/>
        </authorList>
    </citation>
    <scope>NUCLEOTIDE SEQUENCE</scope>
</reference>
<evidence type="ECO:0000259" key="19">
    <source>
        <dbReference type="PROSITE" id="PS50052"/>
    </source>
</evidence>
<dbReference type="PROSITE" id="PS50002">
    <property type="entry name" value="SH3"/>
    <property type="match status" value="1"/>
</dbReference>
<keyword evidence="8" id="KW-1003">Cell membrane</keyword>
<dbReference type="Pfam" id="PF00625">
    <property type="entry name" value="Guanylate_kin"/>
    <property type="match status" value="1"/>
</dbReference>
<dbReference type="Proteomes" id="UP000233100">
    <property type="component" value="Chromosome 2"/>
</dbReference>